<dbReference type="GO" id="GO:0005509">
    <property type="term" value="F:calcium ion binding"/>
    <property type="evidence" value="ECO:0007669"/>
    <property type="project" value="InterPro"/>
</dbReference>
<name>A0AAV8ZRT2_9CUCU</name>
<dbReference type="GO" id="GO:0008201">
    <property type="term" value="F:heparin binding"/>
    <property type="evidence" value="ECO:0007669"/>
    <property type="project" value="TreeGrafter"/>
</dbReference>
<evidence type="ECO:0000259" key="7">
    <source>
        <dbReference type="PROSITE" id="PS50026"/>
    </source>
</evidence>
<dbReference type="InterPro" id="IPR000152">
    <property type="entry name" value="EGF-type_Asp/Asn_hydroxyl_site"/>
</dbReference>
<dbReference type="InterPro" id="IPR051586">
    <property type="entry name" value="PKC-binding_NELL"/>
</dbReference>
<dbReference type="FunFam" id="2.10.25.10:FF:000038">
    <property type="entry name" value="Fibrillin 2"/>
    <property type="match status" value="1"/>
</dbReference>
<evidence type="ECO:0000256" key="5">
    <source>
        <dbReference type="ARBA" id="ARBA00023180"/>
    </source>
</evidence>
<gene>
    <name evidence="8" type="ORF">NQ314_002362</name>
</gene>
<keyword evidence="4" id="KW-1015">Disulfide bond</keyword>
<evidence type="ECO:0000256" key="2">
    <source>
        <dbReference type="ARBA" id="ARBA00022729"/>
    </source>
</evidence>
<dbReference type="SMART" id="SM00179">
    <property type="entry name" value="EGF_CA"/>
    <property type="match status" value="1"/>
</dbReference>
<evidence type="ECO:0000256" key="3">
    <source>
        <dbReference type="ARBA" id="ARBA00022737"/>
    </source>
</evidence>
<evidence type="ECO:0000313" key="9">
    <source>
        <dbReference type="Proteomes" id="UP001162156"/>
    </source>
</evidence>
<dbReference type="SMART" id="SM00181">
    <property type="entry name" value="EGF"/>
    <property type="match status" value="1"/>
</dbReference>
<evidence type="ECO:0000256" key="4">
    <source>
        <dbReference type="ARBA" id="ARBA00023157"/>
    </source>
</evidence>
<dbReference type="GO" id="GO:0005615">
    <property type="term" value="C:extracellular space"/>
    <property type="evidence" value="ECO:0007669"/>
    <property type="project" value="TreeGrafter"/>
</dbReference>
<protein>
    <recommendedName>
        <fullName evidence="7">EGF-like domain-containing protein</fullName>
    </recommendedName>
</protein>
<keyword evidence="2" id="KW-0732">Signal</keyword>
<dbReference type="PROSITE" id="PS50026">
    <property type="entry name" value="EGF_3"/>
    <property type="match status" value="1"/>
</dbReference>
<comment type="caution">
    <text evidence="6">Lacks conserved residue(s) required for the propagation of feature annotation.</text>
</comment>
<reference evidence="8" key="1">
    <citation type="journal article" date="2023" name="Insect Mol. Biol.">
        <title>Genome sequencing provides insights into the evolution of gene families encoding plant cell wall-degrading enzymes in longhorned beetles.</title>
        <authorList>
            <person name="Shin N.R."/>
            <person name="Okamura Y."/>
            <person name="Kirsch R."/>
            <person name="Pauchet Y."/>
        </authorList>
    </citation>
    <scope>NUCLEOTIDE SEQUENCE</scope>
    <source>
        <strain evidence="8">RBIC_L_NR</strain>
    </source>
</reference>
<evidence type="ECO:0000313" key="8">
    <source>
        <dbReference type="EMBL" id="KAJ8968326.1"/>
    </source>
</evidence>
<keyword evidence="3" id="KW-0677">Repeat</keyword>
<dbReference type="InterPro" id="IPR000742">
    <property type="entry name" value="EGF"/>
</dbReference>
<keyword evidence="9" id="KW-1185">Reference proteome</keyword>
<dbReference type="PANTHER" id="PTHR24042:SF5">
    <property type="entry name" value="EGF-LIKE CALCIUM-BINDING DOMAIN-CONTAINING PROTEIN"/>
    <property type="match status" value="1"/>
</dbReference>
<dbReference type="PROSITE" id="PS01186">
    <property type="entry name" value="EGF_2"/>
    <property type="match status" value="1"/>
</dbReference>
<proteinExistence type="predicted"/>
<dbReference type="PROSITE" id="PS00010">
    <property type="entry name" value="ASX_HYDROXYL"/>
    <property type="match status" value="1"/>
</dbReference>
<dbReference type="Gene3D" id="2.10.25.10">
    <property type="entry name" value="Laminin"/>
    <property type="match status" value="1"/>
</dbReference>
<evidence type="ECO:0000256" key="6">
    <source>
        <dbReference type="PROSITE-ProRule" id="PRU00076"/>
    </source>
</evidence>
<dbReference type="SUPFAM" id="SSF57196">
    <property type="entry name" value="EGF/Laminin"/>
    <property type="match status" value="1"/>
</dbReference>
<keyword evidence="1 6" id="KW-0245">EGF-like domain</keyword>
<accession>A0AAV8ZRT2</accession>
<dbReference type="CDD" id="cd00054">
    <property type="entry name" value="EGF_CA"/>
    <property type="match status" value="1"/>
</dbReference>
<dbReference type="Pfam" id="PF12947">
    <property type="entry name" value="EGF_3"/>
    <property type="match status" value="1"/>
</dbReference>
<evidence type="ECO:0000256" key="1">
    <source>
        <dbReference type="ARBA" id="ARBA00022536"/>
    </source>
</evidence>
<dbReference type="PANTHER" id="PTHR24042">
    <property type="entry name" value="NEL HOMOLOG"/>
    <property type="match status" value="1"/>
</dbReference>
<dbReference type="InterPro" id="IPR001881">
    <property type="entry name" value="EGF-like_Ca-bd_dom"/>
</dbReference>
<dbReference type="AlphaFoldDB" id="A0AAV8ZRT2"/>
<comment type="caution">
    <text evidence="8">The sequence shown here is derived from an EMBL/GenBank/DDBJ whole genome shotgun (WGS) entry which is preliminary data.</text>
</comment>
<dbReference type="EMBL" id="JANEYF010000727">
    <property type="protein sequence ID" value="KAJ8968326.1"/>
    <property type="molecule type" value="Genomic_DNA"/>
</dbReference>
<dbReference type="Proteomes" id="UP001162156">
    <property type="component" value="Unassembled WGS sequence"/>
</dbReference>
<feature type="domain" description="EGF-like" evidence="7">
    <location>
        <begin position="40"/>
        <end position="79"/>
    </location>
</feature>
<sequence>MNPKQPLYHPLTLTAISYCIRYCFTNNLLTKACVHFILTGVDYCAKGHNCHANATCLNLQTTYACQCDQGFQGDGRVCTGMIFSFINN</sequence>
<keyword evidence="5" id="KW-0325">Glycoprotein</keyword>
<organism evidence="8 9">
    <name type="scientific">Rhamnusium bicolor</name>
    <dbReference type="NCBI Taxonomy" id="1586634"/>
    <lineage>
        <taxon>Eukaryota</taxon>
        <taxon>Metazoa</taxon>
        <taxon>Ecdysozoa</taxon>
        <taxon>Arthropoda</taxon>
        <taxon>Hexapoda</taxon>
        <taxon>Insecta</taxon>
        <taxon>Pterygota</taxon>
        <taxon>Neoptera</taxon>
        <taxon>Endopterygota</taxon>
        <taxon>Coleoptera</taxon>
        <taxon>Polyphaga</taxon>
        <taxon>Cucujiformia</taxon>
        <taxon>Chrysomeloidea</taxon>
        <taxon>Cerambycidae</taxon>
        <taxon>Lepturinae</taxon>
        <taxon>Rhagiini</taxon>
        <taxon>Rhamnusium</taxon>
    </lineage>
</organism>
<dbReference type="InterPro" id="IPR024731">
    <property type="entry name" value="NELL2-like_EGF"/>
</dbReference>